<evidence type="ECO:0000256" key="18">
    <source>
        <dbReference type="RuleBase" id="RU000679"/>
    </source>
</evidence>
<dbReference type="InterPro" id="IPR001881">
    <property type="entry name" value="EGF-like_Ca-bd_dom"/>
</dbReference>
<comment type="caution">
    <text evidence="23">The sequence shown here is derived from an EMBL/GenBank/DDBJ whole genome shotgun (WGS) entry which is preliminary data.</text>
</comment>
<organism evidence="23 24">
    <name type="scientific">Paralvinella palmiformis</name>
    <dbReference type="NCBI Taxonomy" id="53620"/>
    <lineage>
        <taxon>Eukaryota</taxon>
        <taxon>Metazoa</taxon>
        <taxon>Spiralia</taxon>
        <taxon>Lophotrochozoa</taxon>
        <taxon>Annelida</taxon>
        <taxon>Polychaeta</taxon>
        <taxon>Sedentaria</taxon>
        <taxon>Canalipalpata</taxon>
        <taxon>Terebellida</taxon>
        <taxon>Terebelliformia</taxon>
        <taxon>Alvinellidae</taxon>
        <taxon>Paralvinella</taxon>
    </lineage>
</organism>
<dbReference type="InterPro" id="IPR020903">
    <property type="entry name" value="ENaC_CS"/>
</dbReference>
<dbReference type="PROSITE" id="PS50026">
    <property type="entry name" value="EGF_3"/>
    <property type="match status" value="1"/>
</dbReference>
<evidence type="ECO:0000256" key="5">
    <source>
        <dbReference type="ARBA" id="ARBA00022525"/>
    </source>
</evidence>
<keyword evidence="7 18" id="KW-0812">Transmembrane</keyword>
<dbReference type="SMART" id="SM00179">
    <property type="entry name" value="EGF_CA"/>
    <property type="match status" value="1"/>
</dbReference>
<evidence type="ECO:0000256" key="4">
    <source>
        <dbReference type="ARBA" id="ARBA00022461"/>
    </source>
</evidence>
<name>A0AAD9JAE6_9ANNE</name>
<dbReference type="SMART" id="SM00034">
    <property type="entry name" value="CLECT"/>
    <property type="match status" value="1"/>
</dbReference>
<evidence type="ECO:0000256" key="6">
    <source>
        <dbReference type="ARBA" id="ARBA00022536"/>
    </source>
</evidence>
<protein>
    <submittedName>
        <fullName evidence="23">Uncharacterized protein</fullName>
    </submittedName>
</protein>
<keyword evidence="6 17" id="KW-0245">EGF-like domain</keyword>
<evidence type="ECO:0000256" key="14">
    <source>
        <dbReference type="ARBA" id="ARBA00023180"/>
    </source>
</evidence>
<dbReference type="GO" id="GO:0005576">
    <property type="term" value="C:extracellular region"/>
    <property type="evidence" value="ECO:0007669"/>
    <property type="project" value="UniProtKB-SubCell"/>
</dbReference>
<dbReference type="FunFam" id="2.10.25.10:FF:000045">
    <property type="entry name" value="Slit guidance ligand 2"/>
    <property type="match status" value="1"/>
</dbReference>
<dbReference type="SUPFAM" id="SSF56436">
    <property type="entry name" value="C-type lectin-like"/>
    <property type="match status" value="1"/>
</dbReference>
<dbReference type="Gene3D" id="2.10.25.10">
    <property type="entry name" value="Laminin"/>
    <property type="match status" value="1"/>
</dbReference>
<dbReference type="GO" id="GO:0007399">
    <property type="term" value="P:nervous system development"/>
    <property type="evidence" value="ECO:0007669"/>
    <property type="project" value="UniProtKB-ARBA"/>
</dbReference>
<evidence type="ECO:0000256" key="20">
    <source>
        <dbReference type="SAM" id="Phobius"/>
    </source>
</evidence>
<evidence type="ECO:0000313" key="23">
    <source>
        <dbReference type="EMBL" id="KAK2148640.1"/>
    </source>
</evidence>
<dbReference type="Gene3D" id="2.60.470.10">
    <property type="entry name" value="Acid-sensing ion channels like domains"/>
    <property type="match status" value="1"/>
</dbReference>
<sequence>MEKSIANKLSGSFAKLSSVKQGWSESGKTTTQKKRDTANERIQTFLTESTIHGLEKLHKTQNKRRRSVWFVTVLLVWTFICIQFSLLISNFISNESNIDYKITDARQLEFPSVTICNANPIKKSALEDLAANNVQLQNLLALGVSGDTRKRRRRKRSLQLDSWFSYGNTNKEYFLSTTKKKYTDADKQCKTKGAMLAKIVSKDMAMDFRKAYNNKIYMMDLNDKKEEGLFKHSDGSNPIWASWAPGEPDNEHNGKEADCTSFDNMGLRDAICSYPKRFICQRKKAAEPPVSSTTSSTTAELSIKSELPKSSELPTTSELITTKYELPKVSELKTSSKSTATPSIVTSNTKITTTTTTTTVTDEQYKSTLFTTRGRHTESTVFKTEYTNINSSIIDDVFTNAKFSQFTDTRRSEFVTTRMFQAPTEDPSPSTTAEDQYYGTEKGVDPDTDFDPCLKVRCQNGGTCKAKEKSYTCVCTEQFQGLHCDLDVPEDGGEVVAFKKAEAVTRIMSSLSDEDRTNIGYQVEDLLFYCRFNGKMCNLSSDFKLMSNAFLGNCYTFNSKQQASTTSKYLSTMSGRRHGLEVGVNLGLSDAFKAADGVAGAVVVIHSKDSMPFPEDYGTVLTPGVFNAISIRLVKLKRLSLPYTDCINQDVDASLKDAYATLYNTTYSKTGCQKTCHQRHVIDTCQCALPYYPRYGLTFDDKIVSLCDDDNEDDNICLSQVEMALTDNKLNCDCPDICHEDIYTATKSASQWPTRKRMNSIMDTMRKMYPNQFPGTTDHSDPYVDVKIIKQSFMKASIYYEDLNQELVSQIPVYTAFQFAGDVGGMLGLWIGFSAMGLVQLIEFILLIVWTQIKAVCFCKYRVGANG</sequence>
<keyword evidence="5" id="KW-0964">Secreted</keyword>
<feature type="transmembrane region" description="Helical" evidence="20">
    <location>
        <begin position="68"/>
        <end position="88"/>
    </location>
</feature>
<dbReference type="PROSITE" id="PS01206">
    <property type="entry name" value="ASC"/>
    <property type="match status" value="1"/>
</dbReference>
<keyword evidence="10" id="KW-0915">Sodium</keyword>
<comment type="caution">
    <text evidence="17">Lacks conserved residue(s) required for the propagation of feature annotation.</text>
</comment>
<feature type="transmembrane region" description="Helical" evidence="20">
    <location>
        <begin position="827"/>
        <end position="850"/>
    </location>
</feature>
<keyword evidence="24" id="KW-1185">Reference proteome</keyword>
<evidence type="ECO:0000256" key="3">
    <source>
        <dbReference type="ARBA" id="ARBA00022448"/>
    </source>
</evidence>
<dbReference type="CDD" id="cd00054">
    <property type="entry name" value="EGF_CA"/>
    <property type="match status" value="1"/>
</dbReference>
<feature type="region of interest" description="Disordered" evidence="19">
    <location>
        <begin position="285"/>
        <end position="312"/>
    </location>
</feature>
<reference evidence="23" key="1">
    <citation type="journal article" date="2023" name="Mol. Biol. Evol.">
        <title>Third-Generation Sequencing Reveals the Adaptive Role of the Epigenome in Three Deep-Sea Polychaetes.</title>
        <authorList>
            <person name="Perez M."/>
            <person name="Aroh O."/>
            <person name="Sun Y."/>
            <person name="Lan Y."/>
            <person name="Juniper S.K."/>
            <person name="Young C.R."/>
            <person name="Angers B."/>
            <person name="Qian P.Y."/>
        </authorList>
    </citation>
    <scope>NUCLEOTIDE SEQUENCE</scope>
    <source>
        <strain evidence="23">P08H-3</strain>
    </source>
</reference>
<keyword evidence="3 18" id="KW-0813">Transport</keyword>
<comment type="similarity">
    <text evidence="18">Belongs to the amiloride-sensitive sodium channel (TC 1.A.6) family.</text>
</comment>
<keyword evidence="13 17" id="KW-1015">Disulfide bond</keyword>
<keyword evidence="8" id="KW-0677">Repeat</keyword>
<dbReference type="InterPro" id="IPR001873">
    <property type="entry name" value="ENaC"/>
</dbReference>
<keyword evidence="14" id="KW-0325">Glycoprotein</keyword>
<keyword evidence="4 18" id="KW-0894">Sodium channel</keyword>
<dbReference type="GO" id="GO:0005509">
    <property type="term" value="F:calcium ion binding"/>
    <property type="evidence" value="ECO:0007669"/>
    <property type="project" value="InterPro"/>
</dbReference>
<evidence type="ECO:0000256" key="9">
    <source>
        <dbReference type="ARBA" id="ARBA00022989"/>
    </source>
</evidence>
<evidence type="ECO:0000256" key="11">
    <source>
        <dbReference type="ARBA" id="ARBA00023065"/>
    </source>
</evidence>
<evidence type="ECO:0000256" key="13">
    <source>
        <dbReference type="ARBA" id="ARBA00023157"/>
    </source>
</evidence>
<evidence type="ECO:0000256" key="2">
    <source>
        <dbReference type="ARBA" id="ARBA00004613"/>
    </source>
</evidence>
<dbReference type="InterPro" id="IPR016187">
    <property type="entry name" value="CTDL_fold"/>
</dbReference>
<evidence type="ECO:0000256" key="1">
    <source>
        <dbReference type="ARBA" id="ARBA00004141"/>
    </source>
</evidence>
<evidence type="ECO:0000259" key="22">
    <source>
        <dbReference type="PROSITE" id="PS50041"/>
    </source>
</evidence>
<dbReference type="InterPro" id="IPR000742">
    <property type="entry name" value="EGF"/>
</dbReference>
<evidence type="ECO:0000256" key="10">
    <source>
        <dbReference type="ARBA" id="ARBA00023053"/>
    </source>
</evidence>
<evidence type="ECO:0000256" key="15">
    <source>
        <dbReference type="ARBA" id="ARBA00023201"/>
    </source>
</evidence>
<accession>A0AAD9JAE6</accession>
<gene>
    <name evidence="23" type="ORF">LSH36_488g04055</name>
</gene>
<evidence type="ECO:0000313" key="24">
    <source>
        <dbReference type="Proteomes" id="UP001208570"/>
    </source>
</evidence>
<proteinExistence type="inferred from homology"/>
<dbReference type="Gene3D" id="1.10.287.770">
    <property type="entry name" value="YojJ-like"/>
    <property type="match status" value="1"/>
</dbReference>
<dbReference type="PROSITE" id="PS50041">
    <property type="entry name" value="C_TYPE_LECTIN_2"/>
    <property type="match status" value="1"/>
</dbReference>
<dbReference type="PRINTS" id="PR01078">
    <property type="entry name" value="AMINACHANNEL"/>
</dbReference>
<dbReference type="PANTHER" id="PTHR11690">
    <property type="entry name" value="AMILORIDE-SENSITIVE SODIUM CHANNEL-RELATED"/>
    <property type="match status" value="1"/>
</dbReference>
<evidence type="ECO:0000256" key="7">
    <source>
        <dbReference type="ARBA" id="ARBA00022692"/>
    </source>
</evidence>
<dbReference type="Proteomes" id="UP001208570">
    <property type="component" value="Unassembled WGS sequence"/>
</dbReference>
<evidence type="ECO:0000259" key="21">
    <source>
        <dbReference type="PROSITE" id="PS50026"/>
    </source>
</evidence>
<keyword evidence="16 18" id="KW-0407">Ion channel</keyword>
<feature type="domain" description="C-type lectin" evidence="22">
    <location>
        <begin position="168"/>
        <end position="281"/>
    </location>
</feature>
<keyword evidence="15 18" id="KW-0739">Sodium transport</keyword>
<dbReference type="Pfam" id="PF00858">
    <property type="entry name" value="ASC"/>
    <property type="match status" value="1"/>
</dbReference>
<dbReference type="InterPro" id="IPR016186">
    <property type="entry name" value="C-type_lectin-like/link_sf"/>
</dbReference>
<dbReference type="SMART" id="SM00181">
    <property type="entry name" value="EGF"/>
    <property type="match status" value="1"/>
</dbReference>
<comment type="subcellular location">
    <subcellularLocation>
        <location evidence="1">Membrane</location>
        <topology evidence="1">Multi-pass membrane protein</topology>
    </subcellularLocation>
    <subcellularLocation>
        <location evidence="2">Secreted</location>
    </subcellularLocation>
</comment>
<dbReference type="EMBL" id="JAODUP010000488">
    <property type="protein sequence ID" value="KAK2148640.1"/>
    <property type="molecule type" value="Genomic_DNA"/>
</dbReference>
<dbReference type="GO" id="GO:0005886">
    <property type="term" value="C:plasma membrane"/>
    <property type="evidence" value="ECO:0007669"/>
    <property type="project" value="TreeGrafter"/>
</dbReference>
<keyword evidence="12 20" id="KW-0472">Membrane</keyword>
<dbReference type="AlphaFoldDB" id="A0AAD9JAE6"/>
<evidence type="ECO:0000256" key="12">
    <source>
        <dbReference type="ARBA" id="ARBA00023136"/>
    </source>
</evidence>
<evidence type="ECO:0000256" key="16">
    <source>
        <dbReference type="ARBA" id="ARBA00023303"/>
    </source>
</evidence>
<feature type="disulfide bond" evidence="17">
    <location>
        <begin position="475"/>
        <end position="484"/>
    </location>
</feature>
<dbReference type="PANTHER" id="PTHR11690:SF248">
    <property type="entry name" value="PICKPOCKET 17, ISOFORM A"/>
    <property type="match status" value="1"/>
</dbReference>
<dbReference type="GO" id="GO:0015280">
    <property type="term" value="F:ligand-gated sodium channel activity"/>
    <property type="evidence" value="ECO:0007669"/>
    <property type="project" value="TreeGrafter"/>
</dbReference>
<dbReference type="SUPFAM" id="SSF57196">
    <property type="entry name" value="EGF/Laminin"/>
    <property type="match status" value="1"/>
</dbReference>
<feature type="domain" description="EGF-like" evidence="21">
    <location>
        <begin position="449"/>
        <end position="485"/>
    </location>
</feature>
<evidence type="ECO:0000256" key="8">
    <source>
        <dbReference type="ARBA" id="ARBA00022737"/>
    </source>
</evidence>
<evidence type="ECO:0000256" key="19">
    <source>
        <dbReference type="SAM" id="MobiDB-lite"/>
    </source>
</evidence>
<evidence type="ECO:0000256" key="17">
    <source>
        <dbReference type="PROSITE-ProRule" id="PRU00076"/>
    </source>
</evidence>
<dbReference type="InterPro" id="IPR001304">
    <property type="entry name" value="C-type_lectin-like"/>
</dbReference>
<dbReference type="Gene3D" id="3.10.100.10">
    <property type="entry name" value="Mannose-Binding Protein A, subunit A"/>
    <property type="match status" value="1"/>
</dbReference>
<dbReference type="PROSITE" id="PS00022">
    <property type="entry name" value="EGF_1"/>
    <property type="match status" value="1"/>
</dbReference>
<keyword evidence="9 20" id="KW-1133">Transmembrane helix</keyword>
<keyword evidence="11 18" id="KW-0406">Ion transport</keyword>